<organism evidence="1 2">
    <name type="scientific">Frankia canadensis</name>
    <dbReference type="NCBI Taxonomy" id="1836972"/>
    <lineage>
        <taxon>Bacteria</taxon>
        <taxon>Bacillati</taxon>
        <taxon>Actinomycetota</taxon>
        <taxon>Actinomycetes</taxon>
        <taxon>Frankiales</taxon>
        <taxon>Frankiaceae</taxon>
        <taxon>Frankia</taxon>
    </lineage>
</organism>
<keyword evidence="2" id="KW-1185">Reference proteome</keyword>
<gene>
    <name evidence="1" type="ORF">FRACA_370001</name>
</gene>
<evidence type="ECO:0000313" key="2">
    <source>
        <dbReference type="Proteomes" id="UP000234331"/>
    </source>
</evidence>
<proteinExistence type="predicted"/>
<evidence type="ECO:0000313" key="1">
    <source>
        <dbReference type="EMBL" id="SNQ49724.1"/>
    </source>
</evidence>
<dbReference type="EMBL" id="FZMO01000301">
    <property type="protein sequence ID" value="SNQ49724.1"/>
    <property type="molecule type" value="Genomic_DNA"/>
</dbReference>
<dbReference type="Proteomes" id="UP000234331">
    <property type="component" value="Unassembled WGS sequence"/>
</dbReference>
<accession>A0A2I2KVP3</accession>
<reference evidence="1 2" key="1">
    <citation type="submission" date="2017-06" db="EMBL/GenBank/DDBJ databases">
        <authorList>
            <person name="Kim H.J."/>
            <person name="Triplett B.A."/>
        </authorList>
    </citation>
    <scope>NUCLEOTIDE SEQUENCE [LARGE SCALE GENOMIC DNA]</scope>
    <source>
        <strain evidence="1">FRACA_ARgP5</strain>
    </source>
</reference>
<name>A0A2I2KVP3_9ACTN</name>
<dbReference type="AlphaFoldDB" id="A0A2I2KVP3"/>
<sequence>MWRGRHGLVSSSAAGYASDENDFRYVCQ</sequence>
<protein>
    <submittedName>
        <fullName evidence="1">Uncharacterized protein</fullName>
    </submittedName>
</protein>